<dbReference type="Proteomes" id="UP000184499">
    <property type="component" value="Unassembled WGS sequence"/>
</dbReference>
<organism evidence="2 3">
    <name type="scientific">Aspergillus brasiliensis (strain CBS 101740 / IMI 381727 / IBT 21946)</name>
    <dbReference type="NCBI Taxonomy" id="767769"/>
    <lineage>
        <taxon>Eukaryota</taxon>
        <taxon>Fungi</taxon>
        <taxon>Dikarya</taxon>
        <taxon>Ascomycota</taxon>
        <taxon>Pezizomycotina</taxon>
        <taxon>Eurotiomycetes</taxon>
        <taxon>Eurotiomycetidae</taxon>
        <taxon>Eurotiales</taxon>
        <taxon>Aspergillaceae</taxon>
        <taxon>Aspergillus</taxon>
        <taxon>Aspergillus subgen. Circumdati</taxon>
    </lineage>
</organism>
<dbReference type="GeneID" id="93573008"/>
<dbReference type="AlphaFoldDB" id="A0A1L9UY65"/>
<gene>
    <name evidence="2" type="ORF">ASPBRDRAFT_192761</name>
</gene>
<feature type="compositionally biased region" description="Low complexity" evidence="1">
    <location>
        <begin position="1"/>
        <end position="19"/>
    </location>
</feature>
<dbReference type="OrthoDB" id="4156714at2759"/>
<feature type="compositionally biased region" description="Low complexity" evidence="1">
    <location>
        <begin position="41"/>
        <end position="51"/>
    </location>
</feature>
<evidence type="ECO:0000256" key="1">
    <source>
        <dbReference type="SAM" id="MobiDB-lite"/>
    </source>
</evidence>
<feature type="compositionally biased region" description="Basic and acidic residues" evidence="1">
    <location>
        <begin position="447"/>
        <end position="458"/>
    </location>
</feature>
<evidence type="ECO:0000313" key="2">
    <source>
        <dbReference type="EMBL" id="OJJ76644.1"/>
    </source>
</evidence>
<evidence type="ECO:0000313" key="3">
    <source>
        <dbReference type="Proteomes" id="UP000184499"/>
    </source>
</evidence>
<feature type="region of interest" description="Disordered" evidence="1">
    <location>
        <begin position="429"/>
        <end position="462"/>
    </location>
</feature>
<protein>
    <submittedName>
        <fullName evidence="2">Uncharacterized protein</fullName>
    </submittedName>
</protein>
<feature type="compositionally biased region" description="Low complexity" evidence="1">
    <location>
        <begin position="67"/>
        <end position="80"/>
    </location>
</feature>
<dbReference type="RefSeq" id="XP_067483891.1">
    <property type="nucleotide sequence ID" value="XM_067620520.1"/>
</dbReference>
<feature type="region of interest" description="Disordered" evidence="1">
    <location>
        <begin position="1"/>
        <end position="85"/>
    </location>
</feature>
<name>A0A1L9UY65_ASPBC</name>
<proteinExistence type="predicted"/>
<reference evidence="3" key="1">
    <citation type="journal article" date="2017" name="Genome Biol.">
        <title>Comparative genomics reveals high biological diversity and specific adaptations in the industrially and medically important fungal genus Aspergillus.</title>
        <authorList>
            <person name="de Vries R.P."/>
            <person name="Riley R."/>
            <person name="Wiebenga A."/>
            <person name="Aguilar-Osorio G."/>
            <person name="Amillis S."/>
            <person name="Uchima C.A."/>
            <person name="Anderluh G."/>
            <person name="Asadollahi M."/>
            <person name="Askin M."/>
            <person name="Barry K."/>
            <person name="Battaglia E."/>
            <person name="Bayram O."/>
            <person name="Benocci T."/>
            <person name="Braus-Stromeyer S.A."/>
            <person name="Caldana C."/>
            <person name="Canovas D."/>
            <person name="Cerqueira G.C."/>
            <person name="Chen F."/>
            <person name="Chen W."/>
            <person name="Choi C."/>
            <person name="Clum A."/>
            <person name="Dos Santos R.A."/>
            <person name="Damasio A.R."/>
            <person name="Diallinas G."/>
            <person name="Emri T."/>
            <person name="Fekete E."/>
            <person name="Flipphi M."/>
            <person name="Freyberg S."/>
            <person name="Gallo A."/>
            <person name="Gournas C."/>
            <person name="Habgood R."/>
            <person name="Hainaut M."/>
            <person name="Harispe M.L."/>
            <person name="Henrissat B."/>
            <person name="Hilden K.S."/>
            <person name="Hope R."/>
            <person name="Hossain A."/>
            <person name="Karabika E."/>
            <person name="Karaffa L."/>
            <person name="Karanyi Z."/>
            <person name="Krasevec N."/>
            <person name="Kuo A."/>
            <person name="Kusch H."/>
            <person name="LaButti K."/>
            <person name="Lagendijk E.L."/>
            <person name="Lapidus A."/>
            <person name="Levasseur A."/>
            <person name="Lindquist E."/>
            <person name="Lipzen A."/>
            <person name="Logrieco A.F."/>
            <person name="MacCabe A."/>
            <person name="Maekelae M.R."/>
            <person name="Malavazi I."/>
            <person name="Melin P."/>
            <person name="Meyer V."/>
            <person name="Mielnichuk N."/>
            <person name="Miskei M."/>
            <person name="Molnar A.P."/>
            <person name="Mule G."/>
            <person name="Ngan C.Y."/>
            <person name="Orejas M."/>
            <person name="Orosz E."/>
            <person name="Ouedraogo J.P."/>
            <person name="Overkamp K.M."/>
            <person name="Park H.-S."/>
            <person name="Perrone G."/>
            <person name="Piumi F."/>
            <person name="Punt P.J."/>
            <person name="Ram A.F."/>
            <person name="Ramon A."/>
            <person name="Rauscher S."/>
            <person name="Record E."/>
            <person name="Riano-Pachon D.M."/>
            <person name="Robert V."/>
            <person name="Roehrig J."/>
            <person name="Ruller R."/>
            <person name="Salamov A."/>
            <person name="Salih N.S."/>
            <person name="Samson R.A."/>
            <person name="Sandor E."/>
            <person name="Sanguinetti M."/>
            <person name="Schuetze T."/>
            <person name="Sepcic K."/>
            <person name="Shelest E."/>
            <person name="Sherlock G."/>
            <person name="Sophianopoulou V."/>
            <person name="Squina F.M."/>
            <person name="Sun H."/>
            <person name="Susca A."/>
            <person name="Todd R.B."/>
            <person name="Tsang A."/>
            <person name="Unkles S.E."/>
            <person name="van de Wiele N."/>
            <person name="van Rossen-Uffink D."/>
            <person name="Oliveira J.V."/>
            <person name="Vesth T.C."/>
            <person name="Visser J."/>
            <person name="Yu J.-H."/>
            <person name="Zhou M."/>
            <person name="Andersen M.R."/>
            <person name="Archer D.B."/>
            <person name="Baker S.E."/>
            <person name="Benoit I."/>
            <person name="Brakhage A.A."/>
            <person name="Braus G.H."/>
            <person name="Fischer R."/>
            <person name="Frisvad J.C."/>
            <person name="Goldman G.H."/>
            <person name="Houbraken J."/>
            <person name="Oakley B."/>
            <person name="Pocsi I."/>
            <person name="Scazzocchio C."/>
            <person name="Seiboth B."/>
            <person name="vanKuyk P.A."/>
            <person name="Wortman J."/>
            <person name="Dyer P.S."/>
            <person name="Grigoriev I.V."/>
        </authorList>
    </citation>
    <scope>NUCLEOTIDE SEQUENCE [LARGE SCALE GENOMIC DNA]</scope>
    <source>
        <strain evidence="3">CBS 101740 / IMI 381727 / IBT 21946</strain>
    </source>
</reference>
<dbReference type="EMBL" id="KV878680">
    <property type="protein sequence ID" value="OJJ76644.1"/>
    <property type="molecule type" value="Genomic_DNA"/>
</dbReference>
<accession>A0A1L9UY65</accession>
<dbReference type="OMA" id="LINKFIM"/>
<sequence length="481" mass="53925">MAWTRAQARAKQQTQQSASYSILDDPSQQISPSEDTKTSENTETFENPETPDNIEEPENLAMPESPVTPVNTTTPMPANADSVPSPVVQKADDRLYSLYSFLSLKEYLARVRSVERLLETGSEGWEIELPQIQRKYQSLRVRLVPWIISFVNENVGDLSDENMNLIIASLEGYCVKKDWATLKEQVPHVAYARLGALFAEALINKFIMEKVFSNPFWYLDGKSGLTDPREDESFSTKLHYLYHRFFNTNPTFATLWKQQTHRLATSTVIDQADGDLSFGQENADRLKARAPFLVDEILASEPLCLLLKKPLEEAKVSLRRNHLIIFFEQASDMMHLCEAYLGGHFEIQHLPELGSSYKCDSDYMTYLAYGQESSSDVSTFDGCEILLVVRPGIVYSHTVAGIASDYDSISNIVEKATVLLAERNEAMQSTGKRKADSLEQNSGSRSVDIDEGRVDPKALKQTHLGGTASGRKVLVRTGLDA</sequence>
<dbReference type="VEuPathDB" id="FungiDB:ASPBRDRAFT_192761"/>
<keyword evidence="3" id="KW-1185">Reference proteome</keyword>